<reference evidence="1 2" key="1">
    <citation type="submission" date="2014-07" db="EMBL/GenBank/DDBJ databases">
        <title>Genomic and transcriptomic analysis on Apis cerana provide comprehensive insights into honey bee biology.</title>
        <authorList>
            <person name="Diao Q."/>
            <person name="Sun L."/>
            <person name="Zheng H."/>
            <person name="Zheng H."/>
            <person name="Xu S."/>
            <person name="Wang S."/>
            <person name="Zeng Z."/>
            <person name="Hu F."/>
            <person name="Su S."/>
            <person name="Wu J."/>
        </authorList>
    </citation>
    <scope>NUCLEOTIDE SEQUENCE [LARGE SCALE GENOMIC DNA]</scope>
    <source>
        <tissue evidence="1">Pupae without intestine</tissue>
    </source>
</reference>
<dbReference type="EMBL" id="KZ288282">
    <property type="protein sequence ID" value="PBC29591.1"/>
    <property type="molecule type" value="Genomic_DNA"/>
</dbReference>
<dbReference type="OrthoDB" id="7696867at2759"/>
<proteinExistence type="predicted"/>
<name>A0A2A3EF00_APICC</name>
<dbReference type="Proteomes" id="UP000242457">
    <property type="component" value="Unassembled WGS sequence"/>
</dbReference>
<gene>
    <name evidence="1" type="ORF">APICC_03113</name>
</gene>
<evidence type="ECO:0000313" key="2">
    <source>
        <dbReference type="Proteomes" id="UP000242457"/>
    </source>
</evidence>
<protein>
    <submittedName>
        <fullName evidence="1">Uncharacterized protein</fullName>
    </submittedName>
</protein>
<sequence length="344" mass="40466">MNSFSDLSQISDIQSISRISRTNCSRIFGRIDSMQNLFEQQCSLSYNTSRNMTNQGSNHLEKTIKYLISCEDNIAEHIKSKLILECIKETLLNVKGILSDNLVGKLKGLLLIHELNKYMHLPSTSKNMQEELSILGITDLPKYDLSYEEMLDIKCYVETLLREKIHEFILRYEQLGGNMKEILRSTDINIYKKTFEPHEIQIFQWKDKIEELCAQYETDIVKCKTLMNEWNELKYKNVSQIYLEKAEHVLLQAQVAEVQAKILKLSCLIKMYKETPITIDAYKALNTFVDKKIFTIMNEIKEKENLKKQYEELENTEYDEILKTYLHFCKAIKKQKQINLLVQK</sequence>
<accession>A0A2A3EF00</accession>
<evidence type="ECO:0000313" key="1">
    <source>
        <dbReference type="EMBL" id="PBC29591.1"/>
    </source>
</evidence>
<organism evidence="1 2">
    <name type="scientific">Apis cerana cerana</name>
    <name type="common">Oriental honeybee</name>
    <dbReference type="NCBI Taxonomy" id="94128"/>
    <lineage>
        <taxon>Eukaryota</taxon>
        <taxon>Metazoa</taxon>
        <taxon>Ecdysozoa</taxon>
        <taxon>Arthropoda</taxon>
        <taxon>Hexapoda</taxon>
        <taxon>Insecta</taxon>
        <taxon>Pterygota</taxon>
        <taxon>Neoptera</taxon>
        <taxon>Endopterygota</taxon>
        <taxon>Hymenoptera</taxon>
        <taxon>Apocrita</taxon>
        <taxon>Aculeata</taxon>
        <taxon>Apoidea</taxon>
        <taxon>Anthophila</taxon>
        <taxon>Apidae</taxon>
        <taxon>Apis</taxon>
    </lineage>
</organism>
<dbReference type="AlphaFoldDB" id="A0A2A3EF00"/>
<keyword evidence="2" id="KW-1185">Reference proteome</keyword>